<evidence type="ECO:0000256" key="4">
    <source>
        <dbReference type="ARBA" id="ARBA00022692"/>
    </source>
</evidence>
<dbReference type="Proteomes" id="UP000623172">
    <property type="component" value="Unassembled WGS sequence"/>
</dbReference>
<keyword evidence="7" id="KW-0012">Acyltransferase</keyword>
<comment type="subcellular location">
    <subcellularLocation>
        <location evidence="1">Cell membrane</location>
        <topology evidence="1">Multi-pass membrane protein</topology>
    </subcellularLocation>
</comment>
<feature type="transmembrane region" description="Helical" evidence="8">
    <location>
        <begin position="71"/>
        <end position="92"/>
    </location>
</feature>
<dbReference type="GO" id="GO:0005886">
    <property type="term" value="C:plasma membrane"/>
    <property type="evidence" value="ECO:0007669"/>
    <property type="project" value="UniProtKB-SubCell"/>
</dbReference>
<protein>
    <submittedName>
        <fullName evidence="9">MBOAT family protein</fullName>
    </submittedName>
</protein>
<keyword evidence="5 8" id="KW-1133">Transmembrane helix</keyword>
<keyword evidence="3 7" id="KW-1003">Cell membrane</keyword>
<dbReference type="PANTHER" id="PTHR13285">
    <property type="entry name" value="ACYLTRANSFERASE"/>
    <property type="match status" value="1"/>
</dbReference>
<dbReference type="Pfam" id="PF03062">
    <property type="entry name" value="MBOAT"/>
    <property type="match status" value="1"/>
</dbReference>
<dbReference type="PIRSF" id="PIRSF016636">
    <property type="entry name" value="AlgI_DltB"/>
    <property type="match status" value="1"/>
</dbReference>
<keyword evidence="10" id="KW-1185">Reference proteome</keyword>
<sequence>MSITSLTFFVLLPIALIVYYILPARIRWCFLALLSAAFVYLSSGISMLLVLCAEVFVVWCGSYLIQRVKGAALRRLCLVAFLVATLGTLFFFRDMEFFNLLKKLYHAISGNDVTLIAYAVWGPIGISYFTLSLVGYLIDVYWEKYPYARNYFRLFLVASYFPQLTSGPIVNYDSMEPQFRSPPPFDPKRVLHGAERILWGCFQKMVLADRAGIFVGALFDAPENYAGLFWVVAILLYAFQLYNDFAGCMNIVLGVSECFGITLPENFNVPFASLSLSEFWRRWHITMGLWFKTYVMYPLLKSGFMQRFTKKSKKHLGKVYGKKLPVCLGMSALWISIGLWHGGSATFILASGLIPGFFIISGELLSPLLKRLTNLLHIRVDCFSYRLFCRIRTLLAMCCSWIFVRAGSVSGGIDVFSRMFSGGINPWIFTDGSLLNMGLDIYDFFILAVGFLVLVCVGILHEQGKQLRNALSRQNIVFQYLVLLTGIFVVLIFGIYGPGYNEAGFIYKQF</sequence>
<evidence type="ECO:0000256" key="6">
    <source>
        <dbReference type="ARBA" id="ARBA00023136"/>
    </source>
</evidence>
<dbReference type="AlphaFoldDB" id="A0A926D3C8"/>
<evidence type="ECO:0000313" key="10">
    <source>
        <dbReference type="Proteomes" id="UP000623172"/>
    </source>
</evidence>
<dbReference type="EMBL" id="JACRSR010000001">
    <property type="protein sequence ID" value="MBC8530724.1"/>
    <property type="molecule type" value="Genomic_DNA"/>
</dbReference>
<dbReference type="InterPro" id="IPR004299">
    <property type="entry name" value="MBOAT_fam"/>
</dbReference>
<dbReference type="PIRSF" id="PIRSF500217">
    <property type="entry name" value="AlgI"/>
    <property type="match status" value="1"/>
</dbReference>
<dbReference type="GO" id="GO:0042121">
    <property type="term" value="P:alginic acid biosynthetic process"/>
    <property type="evidence" value="ECO:0007669"/>
    <property type="project" value="InterPro"/>
</dbReference>
<evidence type="ECO:0000256" key="8">
    <source>
        <dbReference type="SAM" id="Phobius"/>
    </source>
</evidence>
<accession>A0A926D3C8</accession>
<evidence type="ECO:0000256" key="5">
    <source>
        <dbReference type="ARBA" id="ARBA00022989"/>
    </source>
</evidence>
<organism evidence="9 10">
    <name type="scientific">Gehongia tenuis</name>
    <dbReference type="NCBI Taxonomy" id="2763655"/>
    <lineage>
        <taxon>Bacteria</taxon>
        <taxon>Bacillati</taxon>
        <taxon>Bacillota</taxon>
        <taxon>Clostridia</taxon>
        <taxon>Christensenellales</taxon>
        <taxon>Christensenellaceae</taxon>
        <taxon>Gehongia</taxon>
    </lineage>
</organism>
<feature type="transmembrane region" description="Helical" evidence="8">
    <location>
        <begin position="29"/>
        <end position="59"/>
    </location>
</feature>
<feature type="transmembrane region" description="Helical" evidence="8">
    <location>
        <begin position="283"/>
        <end position="300"/>
    </location>
</feature>
<feature type="transmembrane region" description="Helical" evidence="8">
    <location>
        <begin position="480"/>
        <end position="500"/>
    </location>
</feature>
<evidence type="ECO:0000313" key="9">
    <source>
        <dbReference type="EMBL" id="MBC8530724.1"/>
    </source>
</evidence>
<evidence type="ECO:0000256" key="3">
    <source>
        <dbReference type="ARBA" id="ARBA00022475"/>
    </source>
</evidence>
<feature type="transmembrane region" description="Helical" evidence="8">
    <location>
        <begin position="150"/>
        <end position="170"/>
    </location>
</feature>
<name>A0A926D3C8_9FIRM</name>
<feature type="transmembrane region" description="Helical" evidence="8">
    <location>
        <begin position="113"/>
        <end position="138"/>
    </location>
</feature>
<dbReference type="InterPro" id="IPR028362">
    <property type="entry name" value="AlgI"/>
</dbReference>
<reference evidence="9" key="1">
    <citation type="submission" date="2020-08" db="EMBL/GenBank/DDBJ databases">
        <title>Genome public.</title>
        <authorList>
            <person name="Liu C."/>
            <person name="Sun Q."/>
        </authorList>
    </citation>
    <scope>NUCLEOTIDE SEQUENCE</scope>
    <source>
        <strain evidence="9">NSJ-53</strain>
    </source>
</reference>
<dbReference type="InterPro" id="IPR051085">
    <property type="entry name" value="MB_O-acyltransferase"/>
</dbReference>
<keyword evidence="4 8" id="KW-0812">Transmembrane</keyword>
<evidence type="ECO:0000256" key="2">
    <source>
        <dbReference type="ARBA" id="ARBA00010323"/>
    </source>
</evidence>
<evidence type="ECO:0000256" key="7">
    <source>
        <dbReference type="PIRNR" id="PIRNR016636"/>
    </source>
</evidence>
<comment type="caution">
    <text evidence="9">The sequence shown here is derived from an EMBL/GenBank/DDBJ whole genome shotgun (WGS) entry which is preliminary data.</text>
</comment>
<feature type="transmembrane region" description="Helical" evidence="8">
    <location>
        <begin position="6"/>
        <end position="22"/>
    </location>
</feature>
<dbReference type="PANTHER" id="PTHR13285:SF18">
    <property type="entry name" value="PROTEIN-CYSTEINE N-PALMITOYLTRANSFERASE RASP"/>
    <property type="match status" value="1"/>
</dbReference>
<feature type="transmembrane region" description="Helical" evidence="8">
    <location>
        <begin position="347"/>
        <end position="366"/>
    </location>
</feature>
<feature type="transmembrane region" description="Helical" evidence="8">
    <location>
        <begin position="320"/>
        <end position="341"/>
    </location>
</feature>
<dbReference type="RefSeq" id="WP_249314694.1">
    <property type="nucleotide sequence ID" value="NZ_JACRSR010000001.1"/>
</dbReference>
<evidence type="ECO:0000256" key="1">
    <source>
        <dbReference type="ARBA" id="ARBA00004651"/>
    </source>
</evidence>
<dbReference type="GO" id="GO:0016746">
    <property type="term" value="F:acyltransferase activity"/>
    <property type="evidence" value="ECO:0007669"/>
    <property type="project" value="UniProtKB-KW"/>
</dbReference>
<keyword evidence="6 7" id="KW-0472">Membrane</keyword>
<dbReference type="InterPro" id="IPR024194">
    <property type="entry name" value="Ac/AlaTfrase_AlgI/DltB"/>
</dbReference>
<proteinExistence type="inferred from homology"/>
<feature type="transmembrane region" description="Helical" evidence="8">
    <location>
        <begin position="441"/>
        <end position="460"/>
    </location>
</feature>
<gene>
    <name evidence="9" type="ORF">H8696_02560</name>
</gene>
<comment type="similarity">
    <text evidence="2 7">Belongs to the membrane-bound acyltransferase family.</text>
</comment>
<keyword evidence="7" id="KW-0808">Transferase</keyword>